<protein>
    <submittedName>
        <fullName evidence="3">Uncharacterized protein</fullName>
    </submittedName>
</protein>
<keyword evidence="2" id="KW-0472">Membrane</keyword>
<keyword evidence="1" id="KW-0175">Coiled coil</keyword>
<dbReference type="AlphaFoldDB" id="A0A098S5G6"/>
<name>A0A098S5G6_9BACT</name>
<evidence type="ECO:0000313" key="3">
    <source>
        <dbReference type="EMBL" id="KGE86447.1"/>
    </source>
</evidence>
<dbReference type="RefSeq" id="WP_044225302.1">
    <property type="nucleotide sequence ID" value="NZ_JBKAGJ010000026.1"/>
</dbReference>
<reference evidence="3 4" key="1">
    <citation type="journal article" date="2014" name="Int. J. Syst. Evol. Microbiol.">
        <title>Phaeodactylibacter xiamenensis gen. nov., sp. nov., a member of the family Saprospiraceae isolated from the marine alga Phaeodactylum tricornutum.</title>
        <authorList>
            <person name="Chen Z.Jr."/>
            <person name="Lei X."/>
            <person name="Lai Q."/>
            <person name="Li Y."/>
            <person name="Zhang B."/>
            <person name="Zhang J."/>
            <person name="Zhang H."/>
            <person name="Yang L."/>
            <person name="Zheng W."/>
            <person name="Tian Y."/>
            <person name="Yu Z."/>
            <person name="Xu H.Jr."/>
            <person name="Zheng T."/>
        </authorList>
    </citation>
    <scope>NUCLEOTIDE SEQUENCE [LARGE SCALE GENOMIC DNA]</scope>
    <source>
        <strain evidence="3 4">KD52</strain>
    </source>
</reference>
<organism evidence="3 4">
    <name type="scientific">Phaeodactylibacter xiamenensis</name>
    <dbReference type="NCBI Taxonomy" id="1524460"/>
    <lineage>
        <taxon>Bacteria</taxon>
        <taxon>Pseudomonadati</taxon>
        <taxon>Bacteroidota</taxon>
        <taxon>Saprospiria</taxon>
        <taxon>Saprospirales</taxon>
        <taxon>Haliscomenobacteraceae</taxon>
        <taxon>Phaeodactylibacter</taxon>
    </lineage>
</organism>
<comment type="caution">
    <text evidence="3">The sequence shown here is derived from an EMBL/GenBank/DDBJ whole genome shotgun (WGS) entry which is preliminary data.</text>
</comment>
<evidence type="ECO:0000256" key="2">
    <source>
        <dbReference type="SAM" id="Phobius"/>
    </source>
</evidence>
<sequence length="135" mass="16026">MPHSDYNFWTAIVIPIATLVVGWLGKAFHFRTREKQNKEENEALAIANTLRNDLMASLAEYQAKLIQSNDHIQKLEERMDEKEQQYRREMAQKQEEIALLKTEIQIYRNEVSERDRQISDLRSRLAKLEKQINPQ</sequence>
<dbReference type="EMBL" id="JPOS01000079">
    <property type="protein sequence ID" value="KGE86447.1"/>
    <property type="molecule type" value="Genomic_DNA"/>
</dbReference>
<proteinExistence type="predicted"/>
<keyword evidence="2" id="KW-0812">Transmembrane</keyword>
<keyword evidence="2" id="KW-1133">Transmembrane helix</keyword>
<evidence type="ECO:0000256" key="1">
    <source>
        <dbReference type="SAM" id="Coils"/>
    </source>
</evidence>
<accession>A0A098S5G6</accession>
<evidence type="ECO:0000313" key="4">
    <source>
        <dbReference type="Proteomes" id="UP000029736"/>
    </source>
</evidence>
<dbReference type="STRING" id="1524460.IX84_21960"/>
<gene>
    <name evidence="3" type="ORF">IX84_21960</name>
</gene>
<dbReference type="Proteomes" id="UP000029736">
    <property type="component" value="Unassembled WGS sequence"/>
</dbReference>
<feature type="coiled-coil region" evidence="1">
    <location>
        <begin position="58"/>
        <end position="131"/>
    </location>
</feature>
<feature type="transmembrane region" description="Helical" evidence="2">
    <location>
        <begin position="6"/>
        <end position="25"/>
    </location>
</feature>
<keyword evidence="4" id="KW-1185">Reference proteome</keyword>